<sequence length="314" mass="35375">MLSRNYIIFLAFVGTILSVLEGVNCAPHPDGDTYFNLPGRPGVTSGVPLNYDMPPNSACQLGIWQNGDKKGWSWEGYPFGTDPIPSNTTEDSICFNIKDLSPDLPNQVSSYAVTGYCECDFFKYENCLQDGYSFTAFNRADMQLWEHGPDDNTLQSIRCTKRVHKDLLNPTARVTLLPIIALPDVLAPGYYRLDYITADAMDTCRNVFDGQYNQPLHDGVSTVDEGTYLDPSKFRGSLALRVDYCTCEFFKAANCPPREFMGIRGNSDLVINYHKSSDMSFPEWEIMSWRCHFPWGIHQPWQVGIGRPYGPHGV</sequence>
<feature type="chain" id="PRO_5043732089" evidence="1">
    <location>
        <begin position="26"/>
        <end position="314"/>
    </location>
</feature>
<protein>
    <submittedName>
        <fullName evidence="2">Uncharacterized protein</fullName>
    </submittedName>
</protein>
<comment type="caution">
    <text evidence="2">The sequence shown here is derived from an EMBL/GenBank/DDBJ whole genome shotgun (WGS) entry which is preliminary data.</text>
</comment>
<dbReference type="EMBL" id="JAVHJO010000007">
    <property type="protein sequence ID" value="KAK6538586.1"/>
    <property type="molecule type" value="Genomic_DNA"/>
</dbReference>
<feature type="signal peptide" evidence="1">
    <location>
        <begin position="1"/>
        <end position="25"/>
    </location>
</feature>
<name>A0AAV9XAC7_9PEZI</name>
<evidence type="ECO:0000256" key="1">
    <source>
        <dbReference type="SAM" id="SignalP"/>
    </source>
</evidence>
<organism evidence="2 3">
    <name type="scientific">Orbilia ellipsospora</name>
    <dbReference type="NCBI Taxonomy" id="2528407"/>
    <lineage>
        <taxon>Eukaryota</taxon>
        <taxon>Fungi</taxon>
        <taxon>Dikarya</taxon>
        <taxon>Ascomycota</taxon>
        <taxon>Pezizomycotina</taxon>
        <taxon>Orbiliomycetes</taxon>
        <taxon>Orbiliales</taxon>
        <taxon>Orbiliaceae</taxon>
        <taxon>Orbilia</taxon>
    </lineage>
</organism>
<keyword evidence="3" id="KW-1185">Reference proteome</keyword>
<reference evidence="2 3" key="1">
    <citation type="submission" date="2019-10" db="EMBL/GenBank/DDBJ databases">
        <authorList>
            <person name="Palmer J.M."/>
        </authorList>
    </citation>
    <scope>NUCLEOTIDE SEQUENCE [LARGE SCALE GENOMIC DNA]</scope>
    <source>
        <strain evidence="2 3">TWF694</strain>
    </source>
</reference>
<dbReference type="Proteomes" id="UP001365542">
    <property type="component" value="Unassembled WGS sequence"/>
</dbReference>
<evidence type="ECO:0000313" key="2">
    <source>
        <dbReference type="EMBL" id="KAK6538586.1"/>
    </source>
</evidence>
<gene>
    <name evidence="2" type="ORF">TWF694_010164</name>
</gene>
<evidence type="ECO:0000313" key="3">
    <source>
        <dbReference type="Proteomes" id="UP001365542"/>
    </source>
</evidence>
<keyword evidence="1" id="KW-0732">Signal</keyword>
<proteinExistence type="predicted"/>
<dbReference type="AlphaFoldDB" id="A0AAV9XAC7"/>
<accession>A0AAV9XAC7</accession>